<evidence type="ECO:0000256" key="1">
    <source>
        <dbReference type="SAM" id="SignalP"/>
    </source>
</evidence>
<proteinExistence type="predicted"/>
<feature type="chain" id="PRO_5007524580" evidence="1">
    <location>
        <begin position="22"/>
        <end position="229"/>
    </location>
</feature>
<gene>
    <name evidence="2" type="ORF">TSACC_2685</name>
</gene>
<dbReference type="RefSeq" id="WP_075078128.1">
    <property type="nucleotide sequence ID" value="NZ_BDCO01000002.1"/>
</dbReference>
<dbReference type="OrthoDB" id="9820932at2"/>
<feature type="signal peptide" evidence="1">
    <location>
        <begin position="1"/>
        <end position="21"/>
    </location>
</feature>
<dbReference type="Proteomes" id="UP000076023">
    <property type="component" value="Unassembled WGS sequence"/>
</dbReference>
<protein>
    <submittedName>
        <fullName evidence="2">Uncharacterized protein</fullName>
    </submittedName>
</protein>
<organism evidence="2 3">
    <name type="scientific">Terrimicrobium sacchariphilum</name>
    <dbReference type="NCBI Taxonomy" id="690879"/>
    <lineage>
        <taxon>Bacteria</taxon>
        <taxon>Pseudomonadati</taxon>
        <taxon>Verrucomicrobiota</taxon>
        <taxon>Terrimicrobiia</taxon>
        <taxon>Terrimicrobiales</taxon>
        <taxon>Terrimicrobiaceae</taxon>
        <taxon>Terrimicrobium</taxon>
    </lineage>
</organism>
<reference evidence="3" key="1">
    <citation type="journal article" date="2017" name="Genome Announc.">
        <title>Draft Genome Sequence of Terrimicrobium sacchariphilum NM-5T, a Facultative Anaerobic Soil Bacterium of the Class Spartobacteria.</title>
        <authorList>
            <person name="Qiu Y.L."/>
            <person name="Tourlousse D.M."/>
            <person name="Matsuura N."/>
            <person name="Ohashi A."/>
            <person name="Sekiguchi Y."/>
        </authorList>
    </citation>
    <scope>NUCLEOTIDE SEQUENCE [LARGE SCALE GENOMIC DNA]</scope>
    <source>
        <strain evidence="3">NM-5</strain>
    </source>
</reference>
<evidence type="ECO:0000313" key="2">
    <source>
        <dbReference type="EMBL" id="GAT32287.1"/>
    </source>
</evidence>
<accession>A0A146G5P1</accession>
<evidence type="ECO:0000313" key="3">
    <source>
        <dbReference type="Proteomes" id="UP000076023"/>
    </source>
</evidence>
<dbReference type="EMBL" id="BDCO01000002">
    <property type="protein sequence ID" value="GAT32287.1"/>
    <property type="molecule type" value="Genomic_DNA"/>
</dbReference>
<comment type="caution">
    <text evidence="2">The sequence shown here is derived from an EMBL/GenBank/DDBJ whole genome shotgun (WGS) entry which is preliminary data.</text>
</comment>
<name>A0A146G5P1_TERSA</name>
<keyword evidence="3" id="KW-1185">Reference proteome</keyword>
<dbReference type="InParanoid" id="A0A146G5P1"/>
<sequence length="229" mass="24383">MKKSALLTLSLLALCAVSVQAEITLEDKFELEGRSPGAPLNRQPVGTSGTIWEASPNVVFAPAGGLRVKDATGYGARIELPEGFKSVTLEAKIQPVPAVENPGWMALGLGNAEQASNPTFGGLYVIIYSTGNFALMFNPDPADATSKTAKTLVRGRANVFDPDNLNTVKLTYHQDEGTIDLTINDDLAVDAFNIKEKNIRLDARYGGFSGYSQVSEARSIGGFSVSVVQ</sequence>
<dbReference type="AlphaFoldDB" id="A0A146G5P1"/>
<dbReference type="STRING" id="690879.TSACC_2685"/>
<keyword evidence="1" id="KW-0732">Signal</keyword>